<dbReference type="Gene3D" id="3.60.40.10">
    <property type="entry name" value="PPM-type phosphatase domain"/>
    <property type="match status" value="1"/>
</dbReference>
<dbReference type="PROSITE" id="PS51746">
    <property type="entry name" value="PPM_2"/>
    <property type="match status" value="1"/>
</dbReference>
<evidence type="ECO:0000256" key="6">
    <source>
        <dbReference type="ARBA" id="ARBA00022723"/>
    </source>
</evidence>
<dbReference type="Pfam" id="PF00481">
    <property type="entry name" value="PP2C"/>
    <property type="match status" value="2"/>
</dbReference>
<feature type="transmembrane region" description="Helical" evidence="13">
    <location>
        <begin position="605"/>
        <end position="627"/>
    </location>
</feature>
<evidence type="ECO:0000256" key="4">
    <source>
        <dbReference type="ARBA" id="ARBA00015388"/>
    </source>
</evidence>
<dbReference type="SMART" id="SM00332">
    <property type="entry name" value="PP2Cc"/>
    <property type="match status" value="1"/>
</dbReference>
<feature type="transmembrane region" description="Helical" evidence="13">
    <location>
        <begin position="785"/>
        <end position="806"/>
    </location>
</feature>
<dbReference type="InterPro" id="IPR007603">
    <property type="entry name" value="Choline_transptr-like"/>
</dbReference>
<dbReference type="Pfam" id="PF04515">
    <property type="entry name" value="Choline_transpo"/>
    <property type="match status" value="1"/>
</dbReference>
<evidence type="ECO:0000256" key="11">
    <source>
        <dbReference type="RuleBase" id="RU003465"/>
    </source>
</evidence>
<comment type="subcellular location">
    <subcellularLocation>
        <location evidence="2">Membrane</location>
        <topology evidence="2">Multi-pass membrane protein</topology>
    </subcellularLocation>
</comment>
<feature type="transmembrane region" description="Helical" evidence="13">
    <location>
        <begin position="977"/>
        <end position="996"/>
    </location>
</feature>
<feature type="transmembrane region" description="Helical" evidence="13">
    <location>
        <begin position="479"/>
        <end position="503"/>
    </location>
</feature>
<dbReference type="AlphaFoldDB" id="A0A409YWI5"/>
<dbReference type="InterPro" id="IPR000222">
    <property type="entry name" value="PP2C_BS"/>
</dbReference>
<dbReference type="PANTHER" id="PTHR12385:SF4">
    <property type="entry name" value="PROTEIN PNS1"/>
    <property type="match status" value="1"/>
</dbReference>
<dbReference type="SUPFAM" id="SSF81606">
    <property type="entry name" value="PP2C-like"/>
    <property type="match status" value="1"/>
</dbReference>
<dbReference type="GO" id="GO:0022857">
    <property type="term" value="F:transmembrane transporter activity"/>
    <property type="evidence" value="ECO:0007669"/>
    <property type="project" value="InterPro"/>
</dbReference>
<evidence type="ECO:0000313" key="16">
    <source>
        <dbReference type="Proteomes" id="UP000284706"/>
    </source>
</evidence>
<comment type="caution">
    <text evidence="15">The sequence shown here is derived from an EMBL/GenBank/DDBJ whole genome shotgun (WGS) entry which is preliminary data.</text>
</comment>
<evidence type="ECO:0000256" key="7">
    <source>
        <dbReference type="ARBA" id="ARBA00022801"/>
    </source>
</evidence>
<dbReference type="InterPro" id="IPR001932">
    <property type="entry name" value="PPM-type_phosphatase-like_dom"/>
</dbReference>
<evidence type="ECO:0000256" key="8">
    <source>
        <dbReference type="ARBA" id="ARBA00022912"/>
    </source>
</evidence>
<feature type="transmembrane region" description="Helical" evidence="13">
    <location>
        <begin position="929"/>
        <end position="956"/>
    </location>
</feature>
<keyword evidence="5 13" id="KW-0812">Transmembrane</keyword>
<feature type="compositionally biased region" description="Basic residues" evidence="12">
    <location>
        <begin position="195"/>
        <end position="209"/>
    </location>
</feature>
<reference evidence="15 16" key="1">
    <citation type="journal article" date="2018" name="Evol. Lett.">
        <title>Horizontal gene cluster transfer increased hallucinogenic mushroom diversity.</title>
        <authorList>
            <person name="Reynolds H.T."/>
            <person name="Vijayakumar V."/>
            <person name="Gluck-Thaler E."/>
            <person name="Korotkin H.B."/>
            <person name="Matheny P.B."/>
            <person name="Slot J.C."/>
        </authorList>
    </citation>
    <scope>NUCLEOTIDE SEQUENCE [LARGE SCALE GENOMIC DNA]</scope>
    <source>
        <strain evidence="15 16">SRW20</strain>
    </source>
</reference>
<dbReference type="InterPro" id="IPR036457">
    <property type="entry name" value="PPM-type-like_dom_sf"/>
</dbReference>
<keyword evidence="6" id="KW-0479">Metal-binding</keyword>
<evidence type="ECO:0000256" key="5">
    <source>
        <dbReference type="ARBA" id="ARBA00022692"/>
    </source>
</evidence>
<feature type="compositionally biased region" description="Low complexity" evidence="12">
    <location>
        <begin position="181"/>
        <end position="191"/>
    </location>
</feature>
<feature type="compositionally biased region" description="Basic and acidic residues" evidence="12">
    <location>
        <begin position="169"/>
        <end position="180"/>
    </location>
</feature>
<keyword evidence="8 11" id="KW-0904">Protein phosphatase</keyword>
<evidence type="ECO:0000256" key="1">
    <source>
        <dbReference type="ARBA" id="ARBA00002957"/>
    </source>
</evidence>
<dbReference type="OrthoDB" id="44736at2759"/>
<evidence type="ECO:0000256" key="3">
    <source>
        <dbReference type="ARBA" id="ARBA00007168"/>
    </source>
</evidence>
<evidence type="ECO:0000259" key="14">
    <source>
        <dbReference type="PROSITE" id="PS51746"/>
    </source>
</evidence>
<evidence type="ECO:0000256" key="2">
    <source>
        <dbReference type="ARBA" id="ARBA00004141"/>
    </source>
</evidence>
<feature type="transmembrane region" description="Helical" evidence="13">
    <location>
        <begin position="675"/>
        <end position="699"/>
    </location>
</feature>
<dbReference type="EMBL" id="NHYE01000131">
    <property type="protein sequence ID" value="PPR07394.1"/>
    <property type="molecule type" value="Genomic_DNA"/>
</dbReference>
<keyword evidence="9 13" id="KW-1133">Transmembrane helix</keyword>
<keyword evidence="16" id="KW-1185">Reference proteome</keyword>
<comment type="similarity">
    <text evidence="11">Belongs to the PP2C family.</text>
</comment>
<dbReference type="GO" id="GO:0005886">
    <property type="term" value="C:plasma membrane"/>
    <property type="evidence" value="ECO:0007669"/>
    <property type="project" value="TreeGrafter"/>
</dbReference>
<dbReference type="CDD" id="cd00143">
    <property type="entry name" value="PP2Cc"/>
    <property type="match status" value="1"/>
</dbReference>
<comment type="similarity">
    <text evidence="3">Belongs to the CTL (choline transporter-like) family.</text>
</comment>
<organism evidence="15 16">
    <name type="scientific">Gymnopilus dilepis</name>
    <dbReference type="NCBI Taxonomy" id="231916"/>
    <lineage>
        <taxon>Eukaryota</taxon>
        <taxon>Fungi</taxon>
        <taxon>Dikarya</taxon>
        <taxon>Basidiomycota</taxon>
        <taxon>Agaricomycotina</taxon>
        <taxon>Agaricomycetes</taxon>
        <taxon>Agaricomycetidae</taxon>
        <taxon>Agaricales</taxon>
        <taxon>Agaricineae</taxon>
        <taxon>Hymenogastraceae</taxon>
        <taxon>Gymnopilus</taxon>
    </lineage>
</organism>
<dbReference type="Proteomes" id="UP000284706">
    <property type="component" value="Unassembled WGS sequence"/>
</dbReference>
<comment type="function">
    <text evidence="1">Probably involved in transport through the plasma membrane.</text>
</comment>
<proteinExistence type="inferred from homology"/>
<gene>
    <name evidence="15" type="ORF">CVT26_013710</name>
</gene>
<dbReference type="STRING" id="231916.A0A409YWI5"/>
<dbReference type="PROSITE" id="PS01032">
    <property type="entry name" value="PPM_1"/>
    <property type="match status" value="1"/>
</dbReference>
<feature type="transmembrane region" description="Helical" evidence="13">
    <location>
        <begin position="885"/>
        <end position="909"/>
    </location>
</feature>
<feature type="region of interest" description="Disordered" evidence="12">
    <location>
        <begin position="149"/>
        <end position="245"/>
    </location>
</feature>
<evidence type="ECO:0000256" key="12">
    <source>
        <dbReference type="SAM" id="MobiDB-lite"/>
    </source>
</evidence>
<dbReference type="PANTHER" id="PTHR12385">
    <property type="entry name" value="CHOLINE TRANSPORTER-LIKE (SLC FAMILY 44)"/>
    <property type="match status" value="1"/>
</dbReference>
<protein>
    <recommendedName>
        <fullName evidence="4">Protein PNS1</fullName>
    </recommendedName>
</protein>
<evidence type="ECO:0000313" key="15">
    <source>
        <dbReference type="EMBL" id="PPR07394.1"/>
    </source>
</evidence>
<evidence type="ECO:0000256" key="13">
    <source>
        <dbReference type="SAM" id="Phobius"/>
    </source>
</evidence>
<name>A0A409YWI5_9AGAR</name>
<dbReference type="InParanoid" id="A0A409YWI5"/>
<feature type="domain" description="PPM-type phosphatase" evidence="14">
    <location>
        <begin position="37"/>
        <end position="392"/>
    </location>
</feature>
<accession>A0A409YWI5</accession>
<dbReference type="GO" id="GO:0046872">
    <property type="term" value="F:metal ion binding"/>
    <property type="evidence" value="ECO:0007669"/>
    <property type="project" value="UniProtKB-KW"/>
</dbReference>
<feature type="transmembrane region" description="Helical" evidence="13">
    <location>
        <begin position="633"/>
        <end position="651"/>
    </location>
</feature>
<keyword evidence="10 13" id="KW-0472">Membrane</keyword>
<keyword evidence="7 11" id="KW-0378">Hydrolase</keyword>
<dbReference type="GO" id="GO:0004721">
    <property type="term" value="F:phosphoprotein phosphatase activity"/>
    <property type="evidence" value="ECO:0007669"/>
    <property type="project" value="UniProtKB-KW"/>
</dbReference>
<evidence type="ECO:0000256" key="9">
    <source>
        <dbReference type="ARBA" id="ARBA00022989"/>
    </source>
</evidence>
<sequence>MTMFSDSPDAHSKSITAAELDTDGVLNRHSTNHPSFQVGVAEDKGSRRTMEDAHSFVVDFDSVRGQGFFAVFDGHAGKHAAEWCGAHFHEFLLDAIHASPAIPIPDILNQTFHAVDAALSRLCEESDGKIHSGCTAVTAFLRVEDEDGHQSFITPPSSPDADSPSSGRSVEHSIDGDADRSSSPQQSSMESIGTTKKKSSSASRLRKALRSLGGGSNKSATPPPDSSSPSSTPRKDTARGTHIIIPPSSVRHVLYSANVGDARGVLCRSGKAVRLTYDHKGSDKQEAKRITDAGGFVMSGRVNGVLAVTRSLGDSSMKEYVVGAPYTTETQLCEEDEFLVLACDGLWDVIGDQAAVELIRDIEDAQQASQELLNHALSHHTTDNRALWTTSEHVDCAYKPSLGHPTFPRFHLTTHAFGHDSRRIPRLAPMYGQQPYPGPTPSYEPAYYVPPEQPLYHGDIKDPYAGGRFKPKKTINDPIFLIFFVLQFLGFAAVSGVALHTWISQGGLGGGLGKEGGHTGTAITLNRSVKLSVSNSRPSKSLMGWLMQKHCIPPTSRQRGCSIDRCTGRRIEVFLLQPHRRPVTGLAAVLLSVIYLMLTRAFTSMIMHITLILSIVLNIAICAYYWVEKYWSAAIIFTVIAVLSVLSYFGFRSRIPLASLLLQVVMDVSKHHTSVYAVAFGALFIQAALSVWFTFTLIATYAKWTPGNPSCDTSSSCSTAKVAGLIFFESFSFLWTSQVTGNVALATLAGGPYGSWYYFGPRGAGEMAITLIQPPHPTISAFGRASTLSLGSIAFGSLIVTLLDLLKSILQAAQNNANADGHPIEALLACCAACFVGCLENLVEYFNRYAYIEIALYGKPYIAAAKDTWRLFKDRGIDALVNDSLVGMTLTWGAYAIGLLCSLFGYLYLRYTAPSYNSHGQYTVPVVLFSFFIGAVCSLTMSSAIEAGVSTIFVGLGEDPQVLAIRAPELFSMRKTSYAVTFCAVIVILVLNILSARSPEWWVF</sequence>
<evidence type="ECO:0000256" key="10">
    <source>
        <dbReference type="ARBA" id="ARBA00023136"/>
    </source>
</evidence>